<dbReference type="GO" id="GO:0051083">
    <property type="term" value="P:'de novo' cotranslational protein folding"/>
    <property type="evidence" value="ECO:0007669"/>
    <property type="project" value="TreeGrafter"/>
</dbReference>
<dbReference type="InterPro" id="IPR001179">
    <property type="entry name" value="PPIase_FKBP_dom"/>
</dbReference>
<feature type="domain" description="PPIase FKBP-type" evidence="15">
    <location>
        <begin position="163"/>
        <end position="248"/>
    </location>
</feature>
<organism evidence="16 17">
    <name type="scientific">Desulfosporosinus acididurans</name>
    <dbReference type="NCBI Taxonomy" id="476652"/>
    <lineage>
        <taxon>Bacteria</taxon>
        <taxon>Bacillati</taxon>
        <taxon>Bacillota</taxon>
        <taxon>Clostridia</taxon>
        <taxon>Eubacteriales</taxon>
        <taxon>Desulfitobacteriaceae</taxon>
        <taxon>Desulfosporosinus</taxon>
    </lineage>
</organism>
<dbReference type="EMBL" id="LDZY01000015">
    <property type="protein sequence ID" value="KLU64292.1"/>
    <property type="molecule type" value="Genomic_DNA"/>
</dbReference>
<sequence length="427" mass="47702">MSVSVENVEKNVVALQVTVEAEKFADAVNQAAKNLAKKVNVPGFRKGKAPRRLVELHVGQAALYDEALDHVIGPAYAQAVQETGINPVDRPDVELVQIEEGKELIFKAKVVVRPEVVLGEYKGLSVEQDVASVTEEEVIEELKGRQQQHARLMIIEDGKIEEGDIVTLDFEGFKGDEPFAGGKAEDYELVIGSGTFIPGFEEGLIGAEAGKNIDVNVTFPAEYHSAELAGQEAVFKCLVKKIQRKELSPLDDEFAKDVSEFETLDELKNDLRNKLMKIAESKVKDDHLKAIISKVVDNASVEIPEVMFTQRINEMFEELNTSLIQQGMNMDQYYQFTNSSEEIMRERLRPQAVESVKRDLVLEAVAKAEGITVTEDEVNEGLENLGERFKQDPASLKQSLLERGQMEFYKQSLIQEKTVNFLVEQNA</sequence>
<dbReference type="InterPro" id="IPR036611">
    <property type="entry name" value="Trigger_fac_ribosome-bd_sf"/>
</dbReference>
<dbReference type="GO" id="GO:0051301">
    <property type="term" value="P:cell division"/>
    <property type="evidence" value="ECO:0007669"/>
    <property type="project" value="UniProtKB-KW"/>
</dbReference>
<keyword evidence="9 12" id="KW-0131">Cell cycle</keyword>
<evidence type="ECO:0000256" key="2">
    <source>
        <dbReference type="ARBA" id="ARBA00005464"/>
    </source>
</evidence>
<evidence type="ECO:0000256" key="6">
    <source>
        <dbReference type="ARBA" id="ARBA00023110"/>
    </source>
</evidence>
<evidence type="ECO:0000256" key="13">
    <source>
        <dbReference type="PROSITE-ProRule" id="PRU00277"/>
    </source>
</evidence>
<dbReference type="SUPFAM" id="SSF109998">
    <property type="entry name" value="Triger factor/SurA peptide-binding domain-like"/>
    <property type="match status" value="1"/>
</dbReference>
<dbReference type="GO" id="GO:0005737">
    <property type="term" value="C:cytoplasm"/>
    <property type="evidence" value="ECO:0007669"/>
    <property type="project" value="UniProtKB-SubCell"/>
</dbReference>
<dbReference type="Pfam" id="PF05697">
    <property type="entry name" value="Trigger_N"/>
    <property type="match status" value="1"/>
</dbReference>
<comment type="domain">
    <text evidence="12">Consists of 3 domains; the N-terminus binds the ribosome, the middle domain has PPIase activity, while the C-terminus has intrinsic chaperone activity on its own.</text>
</comment>
<evidence type="ECO:0000256" key="5">
    <source>
        <dbReference type="ARBA" id="ARBA00022618"/>
    </source>
</evidence>
<keyword evidence="12" id="KW-0963">Cytoplasm</keyword>
<dbReference type="InterPro" id="IPR037041">
    <property type="entry name" value="Trigger_fac_C_sf"/>
</dbReference>
<comment type="subcellular location">
    <subcellularLocation>
        <location evidence="12">Cytoplasm</location>
    </subcellularLocation>
    <text evidence="12">About half TF is bound to the ribosome near the polypeptide exit tunnel while the other half is free in the cytoplasm.</text>
</comment>
<keyword evidence="5 12" id="KW-0132">Cell division</keyword>
<comment type="similarity">
    <text evidence="2 12 14">Belongs to the FKBP-type PPIase family. Tig subfamily.</text>
</comment>
<dbReference type="FunFam" id="3.10.50.40:FF:000001">
    <property type="entry name" value="Trigger factor"/>
    <property type="match status" value="1"/>
</dbReference>
<gene>
    <name evidence="12 16" type="primary">tig</name>
    <name evidence="16" type="ORF">DEAC_c37220</name>
</gene>
<dbReference type="HAMAP" id="MF_00303">
    <property type="entry name" value="Trigger_factor_Tig"/>
    <property type="match status" value="1"/>
</dbReference>
<comment type="function">
    <text evidence="10 12">Involved in protein export. Acts as a chaperone by maintaining the newly synthesized protein in an open conformation. Functions as a peptidyl-prolyl cis-trans isomerase.</text>
</comment>
<dbReference type="SUPFAM" id="SSF102735">
    <property type="entry name" value="Trigger factor ribosome-binding domain"/>
    <property type="match status" value="1"/>
</dbReference>
<keyword evidence="7 12" id="KW-0143">Chaperone</keyword>
<evidence type="ECO:0000256" key="10">
    <source>
        <dbReference type="ARBA" id="ARBA00024849"/>
    </source>
</evidence>
<evidence type="ECO:0000256" key="12">
    <source>
        <dbReference type="HAMAP-Rule" id="MF_00303"/>
    </source>
</evidence>
<comment type="caution">
    <text evidence="16">The sequence shown here is derived from an EMBL/GenBank/DDBJ whole genome shotgun (WGS) entry which is preliminary data.</text>
</comment>
<dbReference type="GO" id="GO:0015031">
    <property type="term" value="P:protein transport"/>
    <property type="evidence" value="ECO:0007669"/>
    <property type="project" value="UniProtKB-UniRule"/>
</dbReference>
<dbReference type="InterPro" id="IPR046357">
    <property type="entry name" value="PPIase_dom_sf"/>
</dbReference>
<dbReference type="GO" id="GO:0003755">
    <property type="term" value="F:peptidyl-prolyl cis-trans isomerase activity"/>
    <property type="evidence" value="ECO:0007669"/>
    <property type="project" value="UniProtKB-UniRule"/>
</dbReference>
<dbReference type="Pfam" id="PF00254">
    <property type="entry name" value="FKBP_C"/>
    <property type="match status" value="1"/>
</dbReference>
<comment type="catalytic activity">
    <reaction evidence="1 12 13">
        <text>[protein]-peptidylproline (omega=180) = [protein]-peptidylproline (omega=0)</text>
        <dbReference type="Rhea" id="RHEA:16237"/>
        <dbReference type="Rhea" id="RHEA-COMP:10747"/>
        <dbReference type="Rhea" id="RHEA-COMP:10748"/>
        <dbReference type="ChEBI" id="CHEBI:83833"/>
        <dbReference type="ChEBI" id="CHEBI:83834"/>
        <dbReference type="EC" id="5.2.1.8"/>
    </reaction>
</comment>
<keyword evidence="8 12" id="KW-0413">Isomerase</keyword>
<evidence type="ECO:0000313" key="17">
    <source>
        <dbReference type="Proteomes" id="UP000036356"/>
    </source>
</evidence>
<evidence type="ECO:0000256" key="4">
    <source>
        <dbReference type="ARBA" id="ARBA00016902"/>
    </source>
</evidence>
<evidence type="ECO:0000256" key="14">
    <source>
        <dbReference type="RuleBase" id="RU003914"/>
    </source>
</evidence>
<evidence type="ECO:0000313" key="16">
    <source>
        <dbReference type="EMBL" id="KLU64292.1"/>
    </source>
</evidence>
<protein>
    <recommendedName>
        <fullName evidence="4 12">Trigger factor</fullName>
        <shortName evidence="12">TF</shortName>
        <ecNumber evidence="3 12">5.2.1.8</ecNumber>
    </recommendedName>
    <alternativeName>
        <fullName evidence="11 12">PPIase</fullName>
    </alternativeName>
</protein>
<dbReference type="PATRIC" id="fig|476652.3.peg.3937"/>
<dbReference type="Gene3D" id="3.10.50.40">
    <property type="match status" value="1"/>
</dbReference>
<dbReference type="PROSITE" id="PS50059">
    <property type="entry name" value="FKBP_PPIASE"/>
    <property type="match status" value="1"/>
</dbReference>
<evidence type="ECO:0000256" key="7">
    <source>
        <dbReference type="ARBA" id="ARBA00023186"/>
    </source>
</evidence>
<evidence type="ECO:0000259" key="15">
    <source>
        <dbReference type="PROSITE" id="PS50059"/>
    </source>
</evidence>
<evidence type="ECO:0000256" key="9">
    <source>
        <dbReference type="ARBA" id="ARBA00023306"/>
    </source>
</evidence>
<dbReference type="PANTHER" id="PTHR30560:SF3">
    <property type="entry name" value="TRIGGER FACTOR-LIKE PROTEIN TIG, CHLOROPLASTIC"/>
    <property type="match status" value="1"/>
</dbReference>
<proteinExistence type="inferred from homology"/>
<dbReference type="GO" id="GO:0043022">
    <property type="term" value="F:ribosome binding"/>
    <property type="evidence" value="ECO:0007669"/>
    <property type="project" value="TreeGrafter"/>
</dbReference>
<name>A0A0J1FLP5_9FIRM</name>
<dbReference type="Pfam" id="PF05698">
    <property type="entry name" value="Trigger_C"/>
    <property type="match status" value="1"/>
</dbReference>
<dbReference type="NCBIfam" id="TIGR00115">
    <property type="entry name" value="tig"/>
    <property type="match status" value="1"/>
</dbReference>
<dbReference type="SUPFAM" id="SSF54534">
    <property type="entry name" value="FKBP-like"/>
    <property type="match status" value="1"/>
</dbReference>
<dbReference type="InterPro" id="IPR005215">
    <property type="entry name" value="Trig_fac"/>
</dbReference>
<keyword evidence="6 12" id="KW-0697">Rotamase</keyword>
<dbReference type="Proteomes" id="UP000036356">
    <property type="component" value="Unassembled WGS sequence"/>
</dbReference>
<dbReference type="AlphaFoldDB" id="A0A0J1FLP5"/>
<keyword evidence="17" id="KW-1185">Reference proteome</keyword>
<dbReference type="Gene3D" id="1.10.3120.10">
    <property type="entry name" value="Trigger factor, C-terminal domain"/>
    <property type="match status" value="1"/>
</dbReference>
<dbReference type="GO" id="GO:0044183">
    <property type="term" value="F:protein folding chaperone"/>
    <property type="evidence" value="ECO:0007669"/>
    <property type="project" value="TreeGrafter"/>
</dbReference>
<accession>A0A0J1FLP5</accession>
<dbReference type="PIRSF" id="PIRSF003095">
    <property type="entry name" value="Trigger_factor"/>
    <property type="match status" value="1"/>
</dbReference>
<dbReference type="PANTHER" id="PTHR30560">
    <property type="entry name" value="TRIGGER FACTOR CHAPERONE AND PEPTIDYL-PROLYL CIS/TRANS ISOMERASE"/>
    <property type="match status" value="1"/>
</dbReference>
<dbReference type="EC" id="5.2.1.8" evidence="3 12"/>
<reference evidence="16 17" key="1">
    <citation type="submission" date="2015-06" db="EMBL/GenBank/DDBJ databases">
        <title>Draft genome of the moderately acidophilic sulfate reducer Candidatus Desulfosporosinus acididurans strain M1.</title>
        <authorList>
            <person name="Poehlein A."/>
            <person name="Petzsch P."/>
            <person name="Johnson B.D."/>
            <person name="Schloemann M."/>
            <person name="Daniel R."/>
            <person name="Muehling M."/>
        </authorList>
    </citation>
    <scope>NUCLEOTIDE SEQUENCE [LARGE SCALE GENOMIC DNA]</scope>
    <source>
        <strain evidence="16 17">M1</strain>
    </source>
</reference>
<dbReference type="InterPro" id="IPR027304">
    <property type="entry name" value="Trigger_fact/SurA_dom_sf"/>
</dbReference>
<evidence type="ECO:0000256" key="11">
    <source>
        <dbReference type="ARBA" id="ARBA00029986"/>
    </source>
</evidence>
<evidence type="ECO:0000256" key="8">
    <source>
        <dbReference type="ARBA" id="ARBA00023235"/>
    </source>
</evidence>
<dbReference type="InterPro" id="IPR008881">
    <property type="entry name" value="Trigger_fac_ribosome-bd_bac"/>
</dbReference>
<dbReference type="GO" id="GO:0043335">
    <property type="term" value="P:protein unfolding"/>
    <property type="evidence" value="ECO:0007669"/>
    <property type="project" value="TreeGrafter"/>
</dbReference>
<evidence type="ECO:0000256" key="1">
    <source>
        <dbReference type="ARBA" id="ARBA00000971"/>
    </source>
</evidence>
<dbReference type="STRING" id="476652.DEAC_c37220"/>
<evidence type="ECO:0000256" key="3">
    <source>
        <dbReference type="ARBA" id="ARBA00013194"/>
    </source>
</evidence>
<dbReference type="RefSeq" id="WP_047811515.1">
    <property type="nucleotide sequence ID" value="NZ_LDZY01000015.1"/>
</dbReference>
<dbReference type="InterPro" id="IPR008880">
    <property type="entry name" value="Trigger_fac_C"/>
</dbReference>
<dbReference type="Gene3D" id="3.30.70.1050">
    <property type="entry name" value="Trigger factor ribosome-binding domain"/>
    <property type="match status" value="1"/>
</dbReference>